<reference evidence="1" key="1">
    <citation type="submission" date="2014-12" db="EMBL/GenBank/DDBJ databases">
        <title>Insight into the proteome of Arion vulgaris.</title>
        <authorList>
            <person name="Aradska J."/>
            <person name="Bulat T."/>
            <person name="Smidak R."/>
            <person name="Sarate P."/>
            <person name="Gangsoo J."/>
            <person name="Sialana F."/>
            <person name="Bilban M."/>
            <person name="Lubec G."/>
        </authorList>
    </citation>
    <scope>NUCLEOTIDE SEQUENCE</scope>
    <source>
        <tissue evidence="1">Skin</tissue>
    </source>
</reference>
<evidence type="ECO:0000313" key="1">
    <source>
        <dbReference type="EMBL" id="CEK62777.1"/>
    </source>
</evidence>
<protein>
    <submittedName>
        <fullName evidence="1">Uncharacterized protein</fullName>
    </submittedName>
</protein>
<gene>
    <name evidence="1" type="primary">ORF46117</name>
</gene>
<organism evidence="1">
    <name type="scientific">Arion vulgaris</name>
    <dbReference type="NCBI Taxonomy" id="1028688"/>
    <lineage>
        <taxon>Eukaryota</taxon>
        <taxon>Metazoa</taxon>
        <taxon>Spiralia</taxon>
        <taxon>Lophotrochozoa</taxon>
        <taxon>Mollusca</taxon>
        <taxon>Gastropoda</taxon>
        <taxon>Heterobranchia</taxon>
        <taxon>Euthyneura</taxon>
        <taxon>Panpulmonata</taxon>
        <taxon>Eupulmonata</taxon>
        <taxon>Stylommatophora</taxon>
        <taxon>Helicina</taxon>
        <taxon>Arionoidea</taxon>
        <taxon>Arionidae</taxon>
        <taxon>Arion</taxon>
    </lineage>
</organism>
<dbReference type="EMBL" id="HACG01015912">
    <property type="protein sequence ID" value="CEK62777.1"/>
    <property type="molecule type" value="Transcribed_RNA"/>
</dbReference>
<proteinExistence type="predicted"/>
<accession>A0A0B6Z305</accession>
<dbReference type="Gene3D" id="2.60.120.1000">
    <property type="match status" value="1"/>
</dbReference>
<sequence>KTTSLTTITYHAPLLDQLLALINQSRFCYQGVRYDCRATTLFSQGGYWLSAGSTVRHKFWGGGQPRSNGLVGMCACGQEQNCGGLDSASGQRTRPCNCDFGDNTTRADAGIISLKEYLPIVSFFTGNSAQFNEANLTIGDLYCSQEPLKFDECD</sequence>
<feature type="non-terminal residue" evidence="1">
    <location>
        <position position="154"/>
    </location>
</feature>
<feature type="non-terminal residue" evidence="1">
    <location>
        <position position="1"/>
    </location>
</feature>
<name>A0A0B6Z305_9EUPU</name>
<dbReference type="AlphaFoldDB" id="A0A0B6Z305"/>